<dbReference type="PROSITE" id="PS51196">
    <property type="entry name" value="SECA_MOTOR_DEAD"/>
    <property type="match status" value="1"/>
</dbReference>
<evidence type="ECO:0000313" key="16">
    <source>
        <dbReference type="EMBL" id="RIO47311.1"/>
    </source>
</evidence>
<feature type="domain" description="Helicase C-terminal" evidence="14">
    <location>
        <begin position="428"/>
        <end position="579"/>
    </location>
</feature>
<reference evidence="16 17" key="1">
    <citation type="journal article" date="2016" name="Front. Microbiol.">
        <title>Comprehensive Phylogenetic Analysis of Bovine Non-aureus Staphylococci Species Based on Whole-Genome Sequencing.</title>
        <authorList>
            <person name="Naushad S."/>
            <person name="Barkema H.W."/>
            <person name="Luby C."/>
            <person name="Condas L.A."/>
            <person name="Nobrega D.B."/>
            <person name="Carson D.A."/>
            <person name="De Buck J."/>
        </authorList>
    </citation>
    <scope>NUCLEOTIDE SEQUENCE [LARGE SCALE GENOMIC DNA]</scope>
    <source>
        <strain evidence="16 17">SNUC 5959</strain>
    </source>
</reference>
<dbReference type="InterPro" id="IPR014001">
    <property type="entry name" value="Helicase_ATP-bd"/>
</dbReference>
<dbReference type="Pfam" id="PF21090">
    <property type="entry name" value="P-loop_SecA"/>
    <property type="match status" value="2"/>
</dbReference>
<evidence type="ECO:0000256" key="6">
    <source>
        <dbReference type="ARBA" id="ARBA00022741"/>
    </source>
</evidence>
<comment type="catalytic activity">
    <reaction evidence="12">
        <text>ATP + H2O + cellular proteinSide 1 = ADP + phosphate + cellular proteinSide 2.</text>
        <dbReference type="EC" id="7.4.2.8"/>
    </reaction>
</comment>
<dbReference type="CDD" id="cd18803">
    <property type="entry name" value="SF2_C_secA"/>
    <property type="match status" value="1"/>
</dbReference>
<evidence type="ECO:0000259" key="13">
    <source>
        <dbReference type="PROSITE" id="PS51192"/>
    </source>
</evidence>
<dbReference type="AlphaFoldDB" id="A0A418JLI1"/>
<organism evidence="16 17">
    <name type="scientific">Staphylococcus hyicus</name>
    <dbReference type="NCBI Taxonomy" id="1284"/>
    <lineage>
        <taxon>Bacteria</taxon>
        <taxon>Bacillati</taxon>
        <taxon>Bacillota</taxon>
        <taxon>Bacilli</taxon>
        <taxon>Bacillales</taxon>
        <taxon>Staphylococcaceae</taxon>
        <taxon>Staphylococcus</taxon>
    </lineage>
</organism>
<dbReference type="Gene3D" id="3.40.50.300">
    <property type="entry name" value="P-loop containing nucleotide triphosphate hydrolases"/>
    <property type="match status" value="2"/>
</dbReference>
<keyword evidence="3 12" id="KW-0813">Transport</keyword>
<dbReference type="SUPFAM" id="SSF81886">
    <property type="entry name" value="Helical scaffold and wing domains of SecA"/>
    <property type="match status" value="1"/>
</dbReference>
<evidence type="ECO:0000256" key="11">
    <source>
        <dbReference type="ARBA" id="ARBA00023136"/>
    </source>
</evidence>
<dbReference type="InterPro" id="IPR022490">
    <property type="entry name" value="SecA2"/>
</dbReference>
<dbReference type="InterPro" id="IPR044722">
    <property type="entry name" value="SecA_SF2_C"/>
</dbReference>
<dbReference type="EMBL" id="QXVO01000004">
    <property type="protein sequence ID" value="RIO47311.1"/>
    <property type="molecule type" value="Genomic_DNA"/>
</dbReference>
<dbReference type="PROSITE" id="PS51192">
    <property type="entry name" value="HELICASE_ATP_BIND_1"/>
    <property type="match status" value="1"/>
</dbReference>
<dbReference type="GO" id="GO:0005829">
    <property type="term" value="C:cytosol"/>
    <property type="evidence" value="ECO:0007669"/>
    <property type="project" value="TreeGrafter"/>
</dbReference>
<evidence type="ECO:0000259" key="14">
    <source>
        <dbReference type="PROSITE" id="PS51194"/>
    </source>
</evidence>
<feature type="binding site" evidence="12">
    <location>
        <begin position="106"/>
        <end position="110"/>
    </location>
    <ligand>
        <name>ATP</name>
        <dbReference type="ChEBI" id="CHEBI:30616"/>
    </ligand>
</feature>
<gene>
    <name evidence="16" type="primary">secA2</name>
    <name evidence="12" type="synonym">secA</name>
    <name evidence="16" type="ORF">BUZ57_02170</name>
</gene>
<dbReference type="GO" id="GO:0043952">
    <property type="term" value="P:protein transport by the Sec complex"/>
    <property type="evidence" value="ECO:0007669"/>
    <property type="project" value="TreeGrafter"/>
</dbReference>
<dbReference type="Pfam" id="PF07517">
    <property type="entry name" value="SecA_DEAD"/>
    <property type="match status" value="1"/>
</dbReference>
<dbReference type="SMART" id="SM00957">
    <property type="entry name" value="SecA_DEAD"/>
    <property type="match status" value="1"/>
</dbReference>
<dbReference type="InterPro" id="IPR036266">
    <property type="entry name" value="SecA_Wing/Scaffold_sf"/>
</dbReference>
<dbReference type="PANTHER" id="PTHR30612:SF0">
    <property type="entry name" value="CHLOROPLAST PROTEIN-TRANSPORTING ATPASE"/>
    <property type="match status" value="1"/>
</dbReference>
<protein>
    <recommendedName>
        <fullName evidence="12">Protein translocase subunit SecA</fullName>
        <ecNumber evidence="12">7.4.2.8</ecNumber>
    </recommendedName>
</protein>
<evidence type="ECO:0000256" key="2">
    <source>
        <dbReference type="ARBA" id="ARBA00007650"/>
    </source>
</evidence>
<evidence type="ECO:0000259" key="15">
    <source>
        <dbReference type="PROSITE" id="PS51196"/>
    </source>
</evidence>
<dbReference type="GO" id="GO:0031522">
    <property type="term" value="C:cell envelope Sec protein transport complex"/>
    <property type="evidence" value="ECO:0007669"/>
    <property type="project" value="TreeGrafter"/>
</dbReference>
<dbReference type="InterPro" id="IPR036670">
    <property type="entry name" value="SecA_X-link_sf"/>
</dbReference>
<dbReference type="Pfam" id="PF07516">
    <property type="entry name" value="SecA_SW"/>
    <property type="match status" value="1"/>
</dbReference>
<comment type="similarity">
    <text evidence="2 12">Belongs to the SecA family.</text>
</comment>
<comment type="subunit">
    <text evidence="12">Monomer and homodimer. Part of the essential Sec protein translocation apparatus which comprises SecA, SecYEG and auxiliary proteins SecDF. Other proteins may also be involved.</text>
</comment>
<dbReference type="SUPFAM" id="SSF52540">
    <property type="entry name" value="P-loop containing nucleoside triphosphate hydrolases"/>
    <property type="match status" value="2"/>
</dbReference>
<dbReference type="STRING" id="1284.SHYC_01115"/>
<dbReference type="NCBIfam" id="TIGR03714">
    <property type="entry name" value="secA2"/>
    <property type="match status" value="1"/>
</dbReference>
<dbReference type="FunFam" id="3.40.50.300:FF:000429">
    <property type="entry name" value="Preprotein translocase subunit SecA"/>
    <property type="match status" value="1"/>
</dbReference>
<dbReference type="GO" id="GO:0065002">
    <property type="term" value="P:intracellular protein transmembrane transport"/>
    <property type="evidence" value="ECO:0007669"/>
    <property type="project" value="UniProtKB-UniRule"/>
</dbReference>
<dbReference type="HAMAP" id="MF_01382">
    <property type="entry name" value="SecA"/>
    <property type="match status" value="1"/>
</dbReference>
<keyword evidence="4 12" id="KW-1003">Cell membrane</keyword>
<dbReference type="InterPro" id="IPR014018">
    <property type="entry name" value="SecA_motor_DEAD"/>
</dbReference>
<dbReference type="Pfam" id="PF01043">
    <property type="entry name" value="SecA_PP_bind"/>
    <property type="match status" value="1"/>
</dbReference>
<dbReference type="GO" id="GO:0005524">
    <property type="term" value="F:ATP binding"/>
    <property type="evidence" value="ECO:0007669"/>
    <property type="project" value="UniProtKB-UniRule"/>
</dbReference>
<evidence type="ECO:0000256" key="5">
    <source>
        <dbReference type="ARBA" id="ARBA00022490"/>
    </source>
</evidence>
<keyword evidence="11 12" id="KW-0472">Membrane</keyword>
<evidence type="ECO:0000256" key="12">
    <source>
        <dbReference type="HAMAP-Rule" id="MF_01382"/>
    </source>
</evidence>
<evidence type="ECO:0000256" key="4">
    <source>
        <dbReference type="ARBA" id="ARBA00022475"/>
    </source>
</evidence>
<evidence type="ECO:0000256" key="3">
    <source>
        <dbReference type="ARBA" id="ARBA00022448"/>
    </source>
</evidence>
<dbReference type="Gene3D" id="3.90.1440.10">
    <property type="entry name" value="SecA, preprotein cross-linking domain"/>
    <property type="match status" value="1"/>
</dbReference>
<dbReference type="GO" id="GO:0017038">
    <property type="term" value="P:protein import"/>
    <property type="evidence" value="ECO:0007669"/>
    <property type="project" value="InterPro"/>
</dbReference>
<comment type="caution">
    <text evidence="16">The sequence shown here is derived from an EMBL/GenBank/DDBJ whole genome shotgun (WGS) entry which is preliminary data.</text>
</comment>
<accession>A0A418JLI1</accession>
<dbReference type="InterPro" id="IPR000185">
    <property type="entry name" value="SecA"/>
</dbReference>
<evidence type="ECO:0000256" key="9">
    <source>
        <dbReference type="ARBA" id="ARBA00022967"/>
    </source>
</evidence>
<dbReference type="SMART" id="SM00958">
    <property type="entry name" value="SecA_PP_bind"/>
    <property type="match status" value="1"/>
</dbReference>
<sequence length="801" mass="91061">MEGAIVNAKIGKMINDMRLKRLHKILKKVNRYRDTFAEMSDTALQAKTAEFKQAIHQGVSLTDLLPEAYAVLREASQRVLGMYPKDVQVLGAIVLHEGNIAEMQTGEGKTLTATMPLYLNALTGKGAYLITTNDYLARRDYEEMKPLFEWLGLTIALGFVDIPDYEYAPGEKQNIYNHDIIYTTNGRLGFDYLIDNLADGQEGKFMPELFFGIIDEADSIILDSAQTPLVISGAPRVQSNLFHIVKAFVETLHEDVHFKMKKTKKEIWLTPEGISAANAYFGVQNIFNQSYFDLVRNINLALRARHLFESNLDYFVYDGEVVLIDRITGRMLPGTKLQAGLHQAIESKEDVELTRDMSVMATITFQNLFRQFDAFSGMSATSKLGEKEFFDLYSKIVVQIPTDKPIERIDYEDRVFKNADDKNAAILKRIQALNETKRPVLLITRTAEVAEYFSTALFDLNIPNNLLIAQNVAKEAQMISEAGQLGAVTVATSMAGRGTDIKLEDGVKALGGLAVIISEHMENSRVDRQLRGRSGRQGDPGSSQIYISLEDYLVERWGKGNMIKNDKLNQVDSAMLENSRFFQKRVQNIVSRAQRVSEEHGVIQREMANEYEKSISIQRELIYKERDRVLDLWDIGALDLSQIASDVFQAAYRQHKLNSEENVIDYIYKNISFQFAGDLSELPLHQEQDVVVFLVHQFESTLLAQKQSLNDDYFYTRFVQKAILKAIDSNWIQQVDHLQQLKSSVQNRQNGQRNAIFEYHRVALESFEAMSTDIKEQIIHNLCQSVTAFDKEGKLVVHFPN</sequence>
<dbReference type="EC" id="7.4.2.8" evidence="12"/>
<keyword evidence="9 12" id="KW-1278">Translocase</keyword>
<dbReference type="PRINTS" id="PR00906">
    <property type="entry name" value="SECA"/>
</dbReference>
<comment type="subcellular location">
    <subcellularLocation>
        <location evidence="12">Cell membrane</location>
        <topology evidence="12">Peripheral membrane protein</topology>
        <orientation evidence="12">Cytoplasmic side</orientation>
    </subcellularLocation>
    <subcellularLocation>
        <location evidence="12">Cytoplasm</location>
    </subcellularLocation>
    <subcellularLocation>
        <location evidence="1">Membrane</location>
        <topology evidence="1">Peripheral membrane protein</topology>
    </subcellularLocation>
    <text evidence="12">Distribution is 50-50.</text>
</comment>
<dbReference type="Gene3D" id="1.10.3060.10">
    <property type="entry name" value="Helical scaffold and wing domains of SecA"/>
    <property type="match status" value="1"/>
</dbReference>
<proteinExistence type="inferred from homology"/>
<dbReference type="PANTHER" id="PTHR30612">
    <property type="entry name" value="SECA INNER MEMBRANE COMPONENT OF SEC PROTEIN SECRETION SYSTEM"/>
    <property type="match status" value="1"/>
</dbReference>
<feature type="domain" description="SecA family profile" evidence="15">
    <location>
        <begin position="4"/>
        <end position="604"/>
    </location>
</feature>
<dbReference type="InterPro" id="IPR011116">
    <property type="entry name" value="SecA_Wing/Scaffold"/>
</dbReference>
<feature type="binding site" evidence="12">
    <location>
        <position position="88"/>
    </location>
    <ligand>
        <name>ATP</name>
        <dbReference type="ChEBI" id="CHEBI:30616"/>
    </ligand>
</feature>
<dbReference type="GO" id="GO:0005886">
    <property type="term" value="C:plasma membrane"/>
    <property type="evidence" value="ECO:0007669"/>
    <property type="project" value="UniProtKB-SubCell"/>
</dbReference>
<keyword evidence="8 12" id="KW-0653">Protein transport</keyword>
<evidence type="ECO:0000313" key="17">
    <source>
        <dbReference type="Proteomes" id="UP000285625"/>
    </source>
</evidence>
<keyword evidence="10 12" id="KW-0811">Translocation</keyword>
<dbReference type="InterPro" id="IPR027417">
    <property type="entry name" value="P-loop_NTPase"/>
</dbReference>
<evidence type="ECO:0000256" key="8">
    <source>
        <dbReference type="ARBA" id="ARBA00022927"/>
    </source>
</evidence>
<name>A0A418JLI1_STAHY</name>
<evidence type="ECO:0000256" key="10">
    <source>
        <dbReference type="ARBA" id="ARBA00023010"/>
    </source>
</evidence>
<dbReference type="NCBIfam" id="NF006630">
    <property type="entry name" value="PRK09200.1"/>
    <property type="match status" value="1"/>
</dbReference>
<keyword evidence="5 12" id="KW-0963">Cytoplasm</keyword>
<dbReference type="SUPFAM" id="SSF81767">
    <property type="entry name" value="Pre-protein crosslinking domain of SecA"/>
    <property type="match status" value="1"/>
</dbReference>
<dbReference type="GO" id="GO:0006605">
    <property type="term" value="P:protein targeting"/>
    <property type="evidence" value="ECO:0007669"/>
    <property type="project" value="UniProtKB-UniRule"/>
</dbReference>
<dbReference type="GO" id="GO:0008564">
    <property type="term" value="F:protein-exporting ATPase activity"/>
    <property type="evidence" value="ECO:0007669"/>
    <property type="project" value="UniProtKB-EC"/>
</dbReference>
<dbReference type="Proteomes" id="UP000285625">
    <property type="component" value="Unassembled WGS sequence"/>
</dbReference>
<evidence type="ECO:0000256" key="1">
    <source>
        <dbReference type="ARBA" id="ARBA00004170"/>
    </source>
</evidence>
<feature type="domain" description="Helicase ATP-binding" evidence="13">
    <location>
        <begin position="90"/>
        <end position="253"/>
    </location>
</feature>
<feature type="binding site" evidence="12">
    <location>
        <position position="500"/>
    </location>
    <ligand>
        <name>ATP</name>
        <dbReference type="ChEBI" id="CHEBI:30616"/>
    </ligand>
</feature>
<keyword evidence="6 12" id="KW-0547">Nucleotide-binding</keyword>
<comment type="function">
    <text evidence="12">Part of the Sec protein translocase complex. Interacts with the SecYEG preprotein conducting channel. Has a central role in coupling the hydrolysis of ATP to the transfer of proteins into and across the cell membrane, serving as an ATP-driven molecular motor driving the stepwise translocation of polypeptide chains across the membrane.</text>
</comment>
<evidence type="ECO:0000256" key="7">
    <source>
        <dbReference type="ARBA" id="ARBA00022840"/>
    </source>
</evidence>
<dbReference type="InterPro" id="IPR011115">
    <property type="entry name" value="SecA_DEAD"/>
</dbReference>
<dbReference type="CDD" id="cd17928">
    <property type="entry name" value="DEXDc_SecA"/>
    <property type="match status" value="1"/>
</dbReference>
<dbReference type="PROSITE" id="PS51194">
    <property type="entry name" value="HELICASE_CTER"/>
    <property type="match status" value="1"/>
</dbReference>
<dbReference type="InterPro" id="IPR011130">
    <property type="entry name" value="SecA_preprotein_X-link_dom"/>
</dbReference>
<dbReference type="InterPro" id="IPR001650">
    <property type="entry name" value="Helicase_C-like"/>
</dbReference>
<keyword evidence="7 12" id="KW-0067">ATP-binding</keyword>